<name>A0A9Q8T9D9_9PEZI</name>
<organism evidence="2 3">
    <name type="scientific">Colletotrichum lupini</name>
    <dbReference type="NCBI Taxonomy" id="145971"/>
    <lineage>
        <taxon>Eukaryota</taxon>
        <taxon>Fungi</taxon>
        <taxon>Dikarya</taxon>
        <taxon>Ascomycota</taxon>
        <taxon>Pezizomycotina</taxon>
        <taxon>Sordariomycetes</taxon>
        <taxon>Hypocreomycetidae</taxon>
        <taxon>Glomerellales</taxon>
        <taxon>Glomerellaceae</taxon>
        <taxon>Colletotrichum</taxon>
        <taxon>Colletotrichum acutatum species complex</taxon>
    </lineage>
</organism>
<reference evidence="2" key="1">
    <citation type="journal article" date="2021" name="Mol. Plant Microbe Interact.">
        <title>Complete Genome Sequence of the Plant-Pathogenic Fungus Colletotrichum lupini.</title>
        <authorList>
            <person name="Baroncelli R."/>
            <person name="Pensec F."/>
            <person name="Da Lio D."/>
            <person name="Boufleur T."/>
            <person name="Vicente I."/>
            <person name="Sarrocco S."/>
            <person name="Picot A."/>
            <person name="Baraldi E."/>
            <person name="Sukno S."/>
            <person name="Thon M."/>
            <person name="Le Floch G."/>
        </authorList>
    </citation>
    <scope>NUCLEOTIDE SEQUENCE</scope>
    <source>
        <strain evidence="2">IMI 504893</strain>
    </source>
</reference>
<dbReference type="EMBL" id="CP019481">
    <property type="protein sequence ID" value="UQC90416.1"/>
    <property type="molecule type" value="Genomic_DNA"/>
</dbReference>
<keyword evidence="1" id="KW-1133">Transmembrane helix</keyword>
<evidence type="ECO:0000313" key="3">
    <source>
        <dbReference type="Proteomes" id="UP000830671"/>
    </source>
</evidence>
<gene>
    <name evidence="2" type="ORF">CLUP02_15946</name>
</gene>
<protein>
    <submittedName>
        <fullName evidence="2">Uncharacterized protein</fullName>
    </submittedName>
</protein>
<keyword evidence="3" id="KW-1185">Reference proteome</keyword>
<feature type="transmembrane region" description="Helical" evidence="1">
    <location>
        <begin position="6"/>
        <end position="28"/>
    </location>
</feature>
<dbReference type="RefSeq" id="XP_049152017.1">
    <property type="nucleotide sequence ID" value="XM_049294870.1"/>
</dbReference>
<keyword evidence="1" id="KW-0812">Transmembrane</keyword>
<dbReference type="KEGG" id="clup:CLUP02_15946"/>
<evidence type="ECO:0000256" key="1">
    <source>
        <dbReference type="SAM" id="Phobius"/>
    </source>
</evidence>
<evidence type="ECO:0000313" key="2">
    <source>
        <dbReference type="EMBL" id="UQC90416.1"/>
    </source>
</evidence>
<dbReference type="Proteomes" id="UP000830671">
    <property type="component" value="Chromosome 9"/>
</dbReference>
<proteinExistence type="predicted"/>
<keyword evidence="1" id="KW-0472">Membrane</keyword>
<dbReference type="AlphaFoldDB" id="A0A9Q8T9D9"/>
<dbReference type="GeneID" id="73349880"/>
<sequence>MYLGNSFNAAAAVSLFPRLIFVHALYFAHVVTKLRGYYMSNPRCQTKNKLTTAAQNERYVSKRHGTNHESPEVQVRPSVRPSPLASDRCNCAAASGTPLALLPAAIDLTRTVLVGDSSLRPQHQDAQQRLGLQLSPATHAYRVCQSGLTVLLCLPQGSAACILSYPFARKGMQMPVSLCIAYAILYSVGRRAFSSVSSAGGAYAQQTSDVLLDLHTNFGLGGTTRLGHDNGGLTGTSRPLCEIPLNAQPVVVRHRLL</sequence>
<accession>A0A9Q8T9D9</accession>